<organism evidence="2 3">
    <name type="scientific">Paenibacillus gallinarum</name>
    <dbReference type="NCBI Taxonomy" id="2762232"/>
    <lineage>
        <taxon>Bacteria</taxon>
        <taxon>Bacillati</taxon>
        <taxon>Bacillota</taxon>
        <taxon>Bacilli</taxon>
        <taxon>Bacillales</taxon>
        <taxon>Paenibacillaceae</taxon>
        <taxon>Paenibacillus</taxon>
    </lineage>
</organism>
<feature type="transmembrane region" description="Helical" evidence="1">
    <location>
        <begin position="119"/>
        <end position="138"/>
    </location>
</feature>
<evidence type="ECO:0000313" key="2">
    <source>
        <dbReference type="EMBL" id="MBD7971392.1"/>
    </source>
</evidence>
<comment type="caution">
    <text evidence="2">The sequence shown here is derived from an EMBL/GenBank/DDBJ whole genome shotgun (WGS) entry which is preliminary data.</text>
</comment>
<accession>A0ABR8T6J4</accession>
<proteinExistence type="predicted"/>
<evidence type="ECO:0000256" key="1">
    <source>
        <dbReference type="SAM" id="Phobius"/>
    </source>
</evidence>
<protein>
    <submittedName>
        <fullName evidence="2">Uncharacterized protein</fullName>
    </submittedName>
</protein>
<gene>
    <name evidence="2" type="ORF">H9647_25365</name>
</gene>
<feature type="transmembrane region" description="Helical" evidence="1">
    <location>
        <begin position="76"/>
        <end position="98"/>
    </location>
</feature>
<reference evidence="2 3" key="1">
    <citation type="submission" date="2020-08" db="EMBL/GenBank/DDBJ databases">
        <title>A Genomic Blueprint of the Chicken Gut Microbiome.</title>
        <authorList>
            <person name="Gilroy R."/>
            <person name="Ravi A."/>
            <person name="Getino M."/>
            <person name="Pursley I."/>
            <person name="Horton D.L."/>
            <person name="Alikhan N.-F."/>
            <person name="Baker D."/>
            <person name="Gharbi K."/>
            <person name="Hall N."/>
            <person name="Watson M."/>
            <person name="Adriaenssens E.M."/>
            <person name="Foster-Nyarko E."/>
            <person name="Jarju S."/>
            <person name="Secka A."/>
            <person name="Antonio M."/>
            <person name="Oren A."/>
            <person name="Chaudhuri R."/>
            <person name="La Ragione R.M."/>
            <person name="Hildebrand F."/>
            <person name="Pallen M.J."/>
        </authorList>
    </citation>
    <scope>NUCLEOTIDE SEQUENCE [LARGE SCALE GENOMIC DNA]</scope>
    <source>
        <strain evidence="2 3">Sa2BVA9</strain>
    </source>
</reference>
<evidence type="ECO:0000313" key="3">
    <source>
        <dbReference type="Proteomes" id="UP000608071"/>
    </source>
</evidence>
<dbReference type="RefSeq" id="WP_191805280.1">
    <property type="nucleotide sequence ID" value="NZ_JACSQL010000037.1"/>
</dbReference>
<feature type="transmembrane region" description="Helical" evidence="1">
    <location>
        <begin position="181"/>
        <end position="201"/>
    </location>
</feature>
<dbReference type="Proteomes" id="UP000608071">
    <property type="component" value="Unassembled WGS sequence"/>
</dbReference>
<feature type="transmembrane region" description="Helical" evidence="1">
    <location>
        <begin position="150"/>
        <end position="169"/>
    </location>
</feature>
<keyword evidence="1" id="KW-0812">Transmembrane</keyword>
<sequence length="270" mass="31619">MNINNYQEIKPIKYTGIFDFLKKYKEIYFIAPIVVYAVGFLYTQGSFSSLNGQGFINDGLYPVIPLNHEIYLFRGLYVLFGLIAPVLVVTLMLNILMLNNTKHAQRKFKIHLKIPHLKSPVKVAFFTHSTVIFLNSILRQYHVPINDMHILFYFSLLTLIHYAIIKSLVENYKYKNLENEFRVKLMFCLMLILITLLVSIYQTGYYTQQYKLQAYLNGQPTKIVEILTTEGMIESYMLMDMNKDTFIGINKDKEMVIYPIKELKSIEITD</sequence>
<dbReference type="EMBL" id="JACSQL010000037">
    <property type="protein sequence ID" value="MBD7971392.1"/>
    <property type="molecule type" value="Genomic_DNA"/>
</dbReference>
<feature type="transmembrane region" description="Helical" evidence="1">
    <location>
        <begin position="27"/>
        <end position="45"/>
    </location>
</feature>
<keyword evidence="1" id="KW-1133">Transmembrane helix</keyword>
<name>A0ABR8T6J4_9BACL</name>
<keyword evidence="1" id="KW-0472">Membrane</keyword>
<keyword evidence="3" id="KW-1185">Reference proteome</keyword>